<proteinExistence type="predicted"/>
<gene>
    <name evidence="6" type="ORF">BC742_0425</name>
</gene>
<dbReference type="AlphaFoldDB" id="A0A495WJ25"/>
<dbReference type="Gene3D" id="3.40.30.10">
    <property type="entry name" value="Glutaredoxin"/>
    <property type="match status" value="1"/>
</dbReference>
<dbReference type="PROSITE" id="PS51352">
    <property type="entry name" value="THIOREDOXIN_2"/>
    <property type="match status" value="1"/>
</dbReference>
<dbReference type="PANTHER" id="PTHR42852:SF6">
    <property type="entry name" value="THIOL:DISULFIDE INTERCHANGE PROTEIN DSBE"/>
    <property type="match status" value="1"/>
</dbReference>
<evidence type="ECO:0000256" key="3">
    <source>
        <dbReference type="ARBA" id="ARBA00023157"/>
    </source>
</evidence>
<name>A0A495WJ25_9BACT</name>
<accession>A0A495WJ25</accession>
<dbReference type="GO" id="GO:0017004">
    <property type="term" value="P:cytochrome complex assembly"/>
    <property type="evidence" value="ECO:0007669"/>
    <property type="project" value="UniProtKB-KW"/>
</dbReference>
<dbReference type="InterPro" id="IPR050553">
    <property type="entry name" value="Thioredoxin_ResA/DsbE_sf"/>
</dbReference>
<dbReference type="InterPro" id="IPR036249">
    <property type="entry name" value="Thioredoxin-like_sf"/>
</dbReference>
<keyword evidence="2" id="KW-0201">Cytochrome c-type biogenesis</keyword>
<keyword evidence="7" id="KW-1185">Reference proteome</keyword>
<dbReference type="Pfam" id="PF14289">
    <property type="entry name" value="DUF4369"/>
    <property type="match status" value="1"/>
</dbReference>
<protein>
    <submittedName>
        <fullName evidence="6">Peroxiredoxin</fullName>
    </submittedName>
</protein>
<dbReference type="OrthoDB" id="9794348at2"/>
<evidence type="ECO:0000259" key="5">
    <source>
        <dbReference type="PROSITE" id="PS51352"/>
    </source>
</evidence>
<dbReference type="InterPro" id="IPR013766">
    <property type="entry name" value="Thioredoxin_domain"/>
</dbReference>
<feature type="domain" description="Thioredoxin" evidence="5">
    <location>
        <begin position="234"/>
        <end position="374"/>
    </location>
</feature>
<organism evidence="6 7">
    <name type="scientific">Coprobacter fastidiosus NSB1 = JCM 33896</name>
    <dbReference type="NCBI Taxonomy" id="1349822"/>
    <lineage>
        <taxon>Bacteria</taxon>
        <taxon>Pseudomonadati</taxon>
        <taxon>Bacteroidota</taxon>
        <taxon>Bacteroidia</taxon>
        <taxon>Bacteroidales</taxon>
        <taxon>Barnesiellaceae</taxon>
        <taxon>Coprobacter</taxon>
    </lineage>
</organism>
<dbReference type="GO" id="GO:0030313">
    <property type="term" value="C:cell envelope"/>
    <property type="evidence" value="ECO:0007669"/>
    <property type="project" value="UniProtKB-SubCell"/>
</dbReference>
<evidence type="ECO:0000256" key="4">
    <source>
        <dbReference type="ARBA" id="ARBA00023284"/>
    </source>
</evidence>
<dbReference type="Proteomes" id="UP000269493">
    <property type="component" value="Unassembled WGS sequence"/>
</dbReference>
<dbReference type="GeneID" id="92927575"/>
<reference evidence="6 7" key="1">
    <citation type="submission" date="2018-10" db="EMBL/GenBank/DDBJ databases">
        <title>Genomic Encyclopedia of Archaeal and Bacterial Type Strains, Phase II (KMG-II): from individual species to whole genera.</title>
        <authorList>
            <person name="Goeker M."/>
        </authorList>
    </citation>
    <scope>NUCLEOTIDE SEQUENCE [LARGE SCALE GENOMIC DNA]</scope>
    <source>
        <strain evidence="6 7">NSB1</strain>
    </source>
</reference>
<evidence type="ECO:0000313" key="6">
    <source>
        <dbReference type="EMBL" id="RKT61379.1"/>
    </source>
</evidence>
<evidence type="ECO:0000256" key="2">
    <source>
        <dbReference type="ARBA" id="ARBA00022748"/>
    </source>
</evidence>
<dbReference type="GO" id="GO:0016491">
    <property type="term" value="F:oxidoreductase activity"/>
    <property type="evidence" value="ECO:0007669"/>
    <property type="project" value="InterPro"/>
</dbReference>
<dbReference type="GO" id="GO:0016209">
    <property type="term" value="F:antioxidant activity"/>
    <property type="evidence" value="ECO:0007669"/>
    <property type="project" value="InterPro"/>
</dbReference>
<dbReference type="CDD" id="cd02966">
    <property type="entry name" value="TlpA_like_family"/>
    <property type="match status" value="1"/>
</dbReference>
<dbReference type="SUPFAM" id="SSF52833">
    <property type="entry name" value="Thioredoxin-like"/>
    <property type="match status" value="1"/>
</dbReference>
<dbReference type="Pfam" id="PF00578">
    <property type="entry name" value="AhpC-TSA"/>
    <property type="match status" value="1"/>
</dbReference>
<keyword evidence="4" id="KW-0676">Redox-active center</keyword>
<dbReference type="PANTHER" id="PTHR42852">
    <property type="entry name" value="THIOL:DISULFIDE INTERCHANGE PROTEIN DSBE"/>
    <property type="match status" value="1"/>
</dbReference>
<dbReference type="PROSITE" id="PS51257">
    <property type="entry name" value="PROKAR_LIPOPROTEIN"/>
    <property type="match status" value="1"/>
</dbReference>
<dbReference type="InterPro" id="IPR025380">
    <property type="entry name" value="DUF4369"/>
</dbReference>
<evidence type="ECO:0000256" key="1">
    <source>
        <dbReference type="ARBA" id="ARBA00004196"/>
    </source>
</evidence>
<dbReference type="RefSeq" id="WP_022602703.1">
    <property type="nucleotide sequence ID" value="NZ_KI440833.1"/>
</dbReference>
<evidence type="ECO:0000313" key="7">
    <source>
        <dbReference type="Proteomes" id="UP000269493"/>
    </source>
</evidence>
<comment type="subcellular location">
    <subcellularLocation>
        <location evidence="1">Cell envelope</location>
    </subcellularLocation>
</comment>
<dbReference type="EMBL" id="RBXN01000001">
    <property type="protein sequence ID" value="RKT61379.1"/>
    <property type="molecule type" value="Genomic_DNA"/>
</dbReference>
<sequence length="374" mass="42866">MYRIILSIIGIGLILCGCSSNIPSSYELNGEVYNSRFNGKTIYLSKVDGDELTNIDSTLVEVNKFCLKGVQDVPTVCYLRFREDHLLPEYVPVTFILENGTINVQITKSDSKATGTVLNDSLFSFQKSMDKYEKQLTRIEARYKKMIADSTINKETEKQIYEEYNSEEKANLEFIKKVIGQNLNNILGAYIFNLNRNRLADKDIEIILQKAGSTFKNQPDIRLISERIRRLNNISVGKMFKNFDSQDIQGRRKSLSEYAGRGKFLIVGFWASISPSSRIEMKNLIEIHKKYKYKGIDIISVSLDTDSLSWIENIERYNLTCPHLSDFKGWESDAVKAYEINKIPYILLLNPDGSIAAKETDTNCLKEKLKELFD</sequence>
<dbReference type="InterPro" id="IPR000866">
    <property type="entry name" value="AhpC/TSA"/>
</dbReference>
<comment type="caution">
    <text evidence="6">The sequence shown here is derived from an EMBL/GenBank/DDBJ whole genome shotgun (WGS) entry which is preliminary data.</text>
</comment>
<keyword evidence="3" id="KW-1015">Disulfide bond</keyword>